<evidence type="ECO:0000313" key="1">
    <source>
        <dbReference type="EMBL" id="GGN51529.1"/>
    </source>
</evidence>
<keyword evidence="2" id="KW-1185">Reference proteome</keyword>
<organism evidence="1 2">
    <name type="scientific">Streptomyces kronopolitis</name>
    <dbReference type="NCBI Taxonomy" id="1612435"/>
    <lineage>
        <taxon>Bacteria</taxon>
        <taxon>Bacillati</taxon>
        <taxon>Actinomycetota</taxon>
        <taxon>Actinomycetes</taxon>
        <taxon>Kitasatosporales</taxon>
        <taxon>Streptomycetaceae</taxon>
        <taxon>Streptomyces</taxon>
    </lineage>
</organism>
<gene>
    <name evidence="1" type="ORF">GCM10012285_41770</name>
</gene>
<protein>
    <recommendedName>
        <fullName evidence="3">Endonuclease/exonuclease/phosphatase family protein</fullName>
    </recommendedName>
</protein>
<proteinExistence type="predicted"/>
<dbReference type="SUPFAM" id="SSF56219">
    <property type="entry name" value="DNase I-like"/>
    <property type="match status" value="1"/>
</dbReference>
<sequence length="300" mass="33289">MAKITVLCWNFEKNGGGNLMLRHWAHERLRALKPHLVLRQEMWGASADGDQIMYELESTLGLRGWLGPKSSTAVFADTRVFESVRTWPDTGPMWVQPPTALMLRFRAAGVESMPLAVASFHLNYSSSANRLSEAELLSTWADKRQTTMDGEPYRLPALLGGDTNSYPEPGLPGDPALPELDAIPDRPHRLHRSYIGADGRRRMDTRPDQALRTAGLEDVARHWATNGGTPAALAPTVDACATHGPDARVDRVYTTEDLLPAVDDVDVIPVPLEESDHHIVRVRFDGDRLSDILTRPFART</sequence>
<dbReference type="Gene3D" id="3.60.10.10">
    <property type="entry name" value="Endonuclease/exonuclease/phosphatase"/>
    <property type="match status" value="1"/>
</dbReference>
<dbReference type="Proteomes" id="UP000600080">
    <property type="component" value="Unassembled WGS sequence"/>
</dbReference>
<evidence type="ECO:0000313" key="2">
    <source>
        <dbReference type="Proteomes" id="UP000600080"/>
    </source>
</evidence>
<dbReference type="InterPro" id="IPR036691">
    <property type="entry name" value="Endo/exonu/phosph_ase_sf"/>
</dbReference>
<comment type="caution">
    <text evidence="1">The sequence shown here is derived from an EMBL/GenBank/DDBJ whole genome shotgun (WGS) entry which is preliminary data.</text>
</comment>
<accession>A0ABQ2JRF9</accession>
<name>A0ABQ2JRF9_9ACTN</name>
<reference evidence="2" key="1">
    <citation type="journal article" date="2019" name="Int. J. Syst. Evol. Microbiol.">
        <title>The Global Catalogue of Microorganisms (GCM) 10K type strain sequencing project: providing services to taxonomists for standard genome sequencing and annotation.</title>
        <authorList>
            <consortium name="The Broad Institute Genomics Platform"/>
            <consortium name="The Broad Institute Genome Sequencing Center for Infectious Disease"/>
            <person name="Wu L."/>
            <person name="Ma J."/>
        </authorList>
    </citation>
    <scope>NUCLEOTIDE SEQUENCE [LARGE SCALE GENOMIC DNA]</scope>
    <source>
        <strain evidence="2">CGMCC 4.7323</strain>
    </source>
</reference>
<evidence type="ECO:0008006" key="3">
    <source>
        <dbReference type="Google" id="ProtNLM"/>
    </source>
</evidence>
<dbReference type="EMBL" id="BMND01000018">
    <property type="protein sequence ID" value="GGN51529.1"/>
    <property type="molecule type" value="Genomic_DNA"/>
</dbReference>